<dbReference type="NCBIfam" id="NF010224">
    <property type="entry name" value="PRK13680.1"/>
    <property type="match status" value="1"/>
</dbReference>
<dbReference type="InterPro" id="IPR038703">
    <property type="entry name" value="YebF/Cmi_sf"/>
</dbReference>
<evidence type="ECO:0000256" key="3">
    <source>
        <dbReference type="SAM" id="SignalP"/>
    </source>
</evidence>
<dbReference type="InterPro" id="IPR025603">
    <property type="entry name" value="YebF/ColM_immunity"/>
</dbReference>
<dbReference type="PROSITE" id="PS51979">
    <property type="entry name" value="YEBF_CMI"/>
    <property type="match status" value="1"/>
</dbReference>
<dbReference type="AlphaFoldDB" id="A0A379Z8V9"/>
<evidence type="ECO:0000256" key="2">
    <source>
        <dbReference type="PROSITE-ProRule" id="PRU01323"/>
    </source>
</evidence>
<organism evidence="4 5">
    <name type="scientific">Serratia marcescens</name>
    <dbReference type="NCBI Taxonomy" id="615"/>
    <lineage>
        <taxon>Bacteria</taxon>
        <taxon>Pseudomonadati</taxon>
        <taxon>Pseudomonadota</taxon>
        <taxon>Gammaproteobacteria</taxon>
        <taxon>Enterobacterales</taxon>
        <taxon>Yersiniaceae</taxon>
        <taxon>Serratia</taxon>
    </lineage>
</organism>
<reference evidence="4 5" key="1">
    <citation type="submission" date="2018-06" db="EMBL/GenBank/DDBJ databases">
        <authorList>
            <consortium name="Pathogen Informatics"/>
            <person name="Doyle S."/>
        </authorList>
    </citation>
    <scope>NUCLEOTIDE SEQUENCE [LARGE SCALE GENOMIC DNA]</scope>
    <source>
        <strain evidence="4 5">NCTC10211</strain>
    </source>
</reference>
<keyword evidence="3" id="KW-0732">Signal</keyword>
<feature type="chain" id="PRO_5016813316" description="Protein YebF" evidence="3">
    <location>
        <begin position="23"/>
        <end position="173"/>
    </location>
</feature>
<dbReference type="Pfam" id="PF13995">
    <property type="entry name" value="YebF"/>
    <property type="match status" value="1"/>
</dbReference>
<dbReference type="EMBL" id="UGYK01000002">
    <property type="protein sequence ID" value="SUI57515.1"/>
    <property type="molecule type" value="Genomic_DNA"/>
</dbReference>
<name>A0A379Z8V9_SERMA</name>
<evidence type="ECO:0000256" key="1">
    <source>
        <dbReference type="ARBA" id="ARBA00023157"/>
    </source>
</evidence>
<protein>
    <recommendedName>
        <fullName evidence="6">Protein YebF</fullName>
    </recommendedName>
</protein>
<accession>A0A379Z8V9</accession>
<keyword evidence="1 2" id="KW-1015">Disulfide bond</keyword>
<evidence type="ECO:0000313" key="4">
    <source>
        <dbReference type="EMBL" id="SUI57515.1"/>
    </source>
</evidence>
<dbReference type="Proteomes" id="UP000254765">
    <property type="component" value="Unassembled WGS sequence"/>
</dbReference>
<proteinExistence type="predicted"/>
<dbReference type="NCBIfam" id="NF041240">
    <property type="entry name" value="YebF_not_Cmi"/>
    <property type="match status" value="1"/>
</dbReference>
<feature type="signal peptide" evidence="3">
    <location>
        <begin position="1"/>
        <end position="22"/>
    </location>
</feature>
<evidence type="ECO:0008006" key="6">
    <source>
        <dbReference type="Google" id="ProtNLM"/>
    </source>
</evidence>
<gene>
    <name evidence="4" type="primary">yebF</name>
    <name evidence="4" type="ORF">NCTC10211_03478</name>
</gene>
<evidence type="ECO:0000313" key="5">
    <source>
        <dbReference type="Proteomes" id="UP000254765"/>
    </source>
</evidence>
<sequence length="173" mass="18484">MKKTGLAIALLAMMGASTAVWAQDHEQRAAKVGQCAGLQPADIAAQVKRDFLQNRITRWESDKKLLGTATPIAWVSPDAISGKDQIWQVPLTVRGTKADKTYNVTLNCNTGEIAYSARSNAFPAIKSPPSGGLDVLRRRQSLNGITNSPGFTSNPFASFFASASVLLLSGFST</sequence>
<feature type="disulfide bond" evidence="2">
    <location>
        <begin position="35"/>
        <end position="108"/>
    </location>
</feature>
<dbReference type="Gene3D" id="3.10.450.300">
    <property type="entry name" value="YebF/Colicin-M immunity protein"/>
    <property type="match status" value="1"/>
</dbReference>